<dbReference type="GO" id="GO:0015297">
    <property type="term" value="F:antiporter activity"/>
    <property type="evidence" value="ECO:0007669"/>
    <property type="project" value="InterPro"/>
</dbReference>
<dbReference type="EMBL" id="MSIF01000007">
    <property type="protein sequence ID" value="OLF10164.1"/>
    <property type="molecule type" value="Genomic_DNA"/>
</dbReference>
<dbReference type="AlphaFoldDB" id="A0A7Z0WM20"/>
<feature type="transmembrane region" description="Helical" evidence="8">
    <location>
        <begin position="60"/>
        <end position="83"/>
    </location>
</feature>
<dbReference type="GO" id="GO:0005886">
    <property type="term" value="C:plasma membrane"/>
    <property type="evidence" value="ECO:0007669"/>
    <property type="project" value="UniProtKB-SubCell"/>
</dbReference>
<dbReference type="GO" id="GO:0015104">
    <property type="term" value="F:antimonite transmembrane transporter activity"/>
    <property type="evidence" value="ECO:0007669"/>
    <property type="project" value="TreeGrafter"/>
</dbReference>
<dbReference type="InterPro" id="IPR038770">
    <property type="entry name" value="Na+/solute_symporter_sf"/>
</dbReference>
<evidence type="ECO:0000256" key="5">
    <source>
        <dbReference type="ARBA" id="ARBA00022692"/>
    </source>
</evidence>
<dbReference type="Gene3D" id="1.20.1530.20">
    <property type="match status" value="1"/>
</dbReference>
<dbReference type="PANTHER" id="PTHR43057">
    <property type="entry name" value="ARSENITE EFFLUX TRANSPORTER"/>
    <property type="match status" value="1"/>
</dbReference>
<evidence type="ECO:0000313" key="10">
    <source>
        <dbReference type="Proteomes" id="UP000185696"/>
    </source>
</evidence>
<evidence type="ECO:0000256" key="3">
    <source>
        <dbReference type="ARBA" id="ARBA00022448"/>
    </source>
</evidence>
<evidence type="ECO:0000256" key="8">
    <source>
        <dbReference type="SAM" id="Phobius"/>
    </source>
</evidence>
<keyword evidence="3" id="KW-0813">Transport</keyword>
<proteinExistence type="inferred from homology"/>
<keyword evidence="6 8" id="KW-1133">Transmembrane helix</keyword>
<evidence type="ECO:0000313" key="9">
    <source>
        <dbReference type="EMBL" id="OLF10164.1"/>
    </source>
</evidence>
<organism evidence="9 10">
    <name type="scientific">Actinophytocola xinjiangensis</name>
    <dbReference type="NCBI Taxonomy" id="485602"/>
    <lineage>
        <taxon>Bacteria</taxon>
        <taxon>Bacillati</taxon>
        <taxon>Actinomycetota</taxon>
        <taxon>Actinomycetes</taxon>
        <taxon>Pseudonocardiales</taxon>
        <taxon>Pseudonocardiaceae</taxon>
    </lineage>
</organism>
<comment type="similarity">
    <text evidence="2">Belongs to the arsenical resistance-3 (ACR3) (TC 2.A.59) family.</text>
</comment>
<dbReference type="Proteomes" id="UP000185696">
    <property type="component" value="Unassembled WGS sequence"/>
</dbReference>
<feature type="transmembrane region" description="Helical" evidence="8">
    <location>
        <begin position="7"/>
        <end position="23"/>
    </location>
</feature>
<feature type="transmembrane region" description="Helical" evidence="8">
    <location>
        <begin position="89"/>
        <end position="112"/>
    </location>
</feature>
<dbReference type="InterPro" id="IPR002657">
    <property type="entry name" value="BilAc:Na_symport/Acr3"/>
</dbReference>
<name>A0A7Z0WM20_9PSEU</name>
<keyword evidence="5 8" id="KW-0812">Transmembrane</keyword>
<feature type="transmembrane region" description="Helical" evidence="8">
    <location>
        <begin position="184"/>
        <end position="203"/>
    </location>
</feature>
<gene>
    <name evidence="9" type="ORF">BLA60_17105</name>
</gene>
<dbReference type="PANTHER" id="PTHR43057:SF1">
    <property type="entry name" value="ARSENICAL-RESISTANCE PROTEIN 3"/>
    <property type="match status" value="1"/>
</dbReference>
<evidence type="ECO:0000256" key="7">
    <source>
        <dbReference type="ARBA" id="ARBA00023136"/>
    </source>
</evidence>
<evidence type="ECO:0000256" key="2">
    <source>
        <dbReference type="ARBA" id="ARBA00010110"/>
    </source>
</evidence>
<dbReference type="Pfam" id="PF01758">
    <property type="entry name" value="SBF"/>
    <property type="match status" value="1"/>
</dbReference>
<reference evidence="9 10" key="1">
    <citation type="submission" date="2016-12" db="EMBL/GenBank/DDBJ databases">
        <title>The draft genome sequence of Actinophytocola xinjiangensis.</title>
        <authorList>
            <person name="Wang W."/>
            <person name="Yuan L."/>
        </authorList>
    </citation>
    <scope>NUCLEOTIDE SEQUENCE [LARGE SCALE GENOMIC DNA]</scope>
    <source>
        <strain evidence="9 10">CGMCC 4.4663</strain>
    </source>
</reference>
<protein>
    <submittedName>
        <fullName evidence="9">Arsenic resistance protein</fullName>
    </submittedName>
</protein>
<feature type="transmembrane region" description="Helical" evidence="8">
    <location>
        <begin position="154"/>
        <end position="172"/>
    </location>
</feature>
<sequence>METHQIAIYLGALATGALTGWAIPSATSLAPAITPALALLLYVTFLQIPLTRLVPRPDRFLAAVLIGNFVLAPLAVAAIFPFLPENLAIRTGVLLVLLTPCIDYVIVFSGLAGGASEKLLATTPVLLLAQLILLPAYLFLFLGPDLADLVDPRPFLEAFLFLIVVPLTLAALTQRGKRQAAKAMVPLMAVTLFTVTASQMSALDVGVVQVVPFYAFFLAAMAVAGTALARVFRLDGPESTAVIFSGATRNSLVVLPLALALPSQLAVASVVVVAQTLVELVGMVIFVRVFGDRSPKPRGY</sequence>
<keyword evidence="4" id="KW-1003">Cell membrane</keyword>
<accession>A0A7Z0WM20</accession>
<evidence type="ECO:0000256" key="6">
    <source>
        <dbReference type="ARBA" id="ARBA00022989"/>
    </source>
</evidence>
<evidence type="ECO:0000256" key="1">
    <source>
        <dbReference type="ARBA" id="ARBA00004651"/>
    </source>
</evidence>
<feature type="transmembrane region" description="Helical" evidence="8">
    <location>
        <begin position="267"/>
        <end position="290"/>
    </location>
</feature>
<feature type="transmembrane region" description="Helical" evidence="8">
    <location>
        <begin position="241"/>
        <end position="261"/>
    </location>
</feature>
<dbReference type="GO" id="GO:0015105">
    <property type="term" value="F:arsenite transmembrane transporter activity"/>
    <property type="evidence" value="ECO:0007669"/>
    <property type="project" value="TreeGrafter"/>
</dbReference>
<feature type="transmembrane region" description="Helical" evidence="8">
    <location>
        <begin position="119"/>
        <end position="142"/>
    </location>
</feature>
<feature type="transmembrane region" description="Helical" evidence="8">
    <location>
        <begin position="29"/>
        <end position="48"/>
    </location>
</feature>
<comment type="subcellular location">
    <subcellularLocation>
        <location evidence="1">Cell membrane</location>
        <topology evidence="1">Multi-pass membrane protein</topology>
    </subcellularLocation>
</comment>
<feature type="transmembrane region" description="Helical" evidence="8">
    <location>
        <begin position="209"/>
        <end position="229"/>
    </location>
</feature>
<keyword evidence="10" id="KW-1185">Reference proteome</keyword>
<dbReference type="InterPro" id="IPR004706">
    <property type="entry name" value="Arsenical-R_Acr3"/>
</dbReference>
<keyword evidence="7 8" id="KW-0472">Membrane</keyword>
<evidence type="ECO:0000256" key="4">
    <source>
        <dbReference type="ARBA" id="ARBA00022475"/>
    </source>
</evidence>
<dbReference type="OrthoDB" id="3254016at2"/>
<comment type="caution">
    <text evidence="9">The sequence shown here is derived from an EMBL/GenBank/DDBJ whole genome shotgun (WGS) entry which is preliminary data.</text>
</comment>